<evidence type="ECO:0000313" key="3">
    <source>
        <dbReference type="Proteomes" id="UP000054007"/>
    </source>
</evidence>
<dbReference type="AlphaFoldDB" id="A0A0D7AUA2"/>
<evidence type="ECO:0008006" key="4">
    <source>
        <dbReference type="Google" id="ProtNLM"/>
    </source>
</evidence>
<feature type="region of interest" description="Disordered" evidence="1">
    <location>
        <begin position="117"/>
        <end position="139"/>
    </location>
</feature>
<proteinExistence type="predicted"/>
<accession>A0A0D7AUA2</accession>
<evidence type="ECO:0000256" key="1">
    <source>
        <dbReference type="SAM" id="MobiDB-lite"/>
    </source>
</evidence>
<evidence type="ECO:0000313" key="2">
    <source>
        <dbReference type="EMBL" id="KIY61953.1"/>
    </source>
</evidence>
<gene>
    <name evidence="2" type="ORF">CYLTODRAFT_433457</name>
</gene>
<dbReference type="InterPro" id="IPR016197">
    <property type="entry name" value="Chromo-like_dom_sf"/>
</dbReference>
<feature type="compositionally biased region" description="Basic and acidic residues" evidence="1">
    <location>
        <begin position="117"/>
        <end position="130"/>
    </location>
</feature>
<dbReference type="SUPFAM" id="SSF54160">
    <property type="entry name" value="Chromo domain-like"/>
    <property type="match status" value="1"/>
</dbReference>
<dbReference type="Proteomes" id="UP000054007">
    <property type="component" value="Unassembled WGS sequence"/>
</dbReference>
<name>A0A0D7AUA2_9AGAR</name>
<dbReference type="OrthoDB" id="3158924at2759"/>
<reference evidence="2 3" key="1">
    <citation type="journal article" date="2015" name="Fungal Genet. Biol.">
        <title>Evolution of novel wood decay mechanisms in Agaricales revealed by the genome sequences of Fistulina hepatica and Cylindrobasidium torrendii.</title>
        <authorList>
            <person name="Floudas D."/>
            <person name="Held B.W."/>
            <person name="Riley R."/>
            <person name="Nagy L.G."/>
            <person name="Koehler G."/>
            <person name="Ransdell A.S."/>
            <person name="Younus H."/>
            <person name="Chow J."/>
            <person name="Chiniquy J."/>
            <person name="Lipzen A."/>
            <person name="Tritt A."/>
            <person name="Sun H."/>
            <person name="Haridas S."/>
            <person name="LaButti K."/>
            <person name="Ohm R.A."/>
            <person name="Kues U."/>
            <person name="Blanchette R.A."/>
            <person name="Grigoriev I.V."/>
            <person name="Minto R.E."/>
            <person name="Hibbett D.S."/>
        </authorList>
    </citation>
    <scope>NUCLEOTIDE SEQUENCE [LARGE SCALE GENOMIC DNA]</scope>
    <source>
        <strain evidence="2 3">FP15055 ss-10</strain>
    </source>
</reference>
<sequence length="139" mass="16572">MYPKRYKPHEETSTYTLELPEALQKRRVHPTFHVSLLRPHHANNDLLFPNRDSPDPYDFGTPEEAEWFVDEIIGHGWTGRKLKLQVRWSQGDTTWEELDSEIEQLEALERYLELHEVDDPNDLPKAETKKKNARRARKR</sequence>
<keyword evidence="3" id="KW-1185">Reference proteome</keyword>
<dbReference type="STRING" id="1314674.A0A0D7AUA2"/>
<protein>
    <recommendedName>
        <fullName evidence="4">Chromo domain-containing protein</fullName>
    </recommendedName>
</protein>
<dbReference type="EMBL" id="KN880845">
    <property type="protein sequence ID" value="KIY61953.1"/>
    <property type="molecule type" value="Genomic_DNA"/>
</dbReference>
<organism evidence="2 3">
    <name type="scientific">Cylindrobasidium torrendii FP15055 ss-10</name>
    <dbReference type="NCBI Taxonomy" id="1314674"/>
    <lineage>
        <taxon>Eukaryota</taxon>
        <taxon>Fungi</taxon>
        <taxon>Dikarya</taxon>
        <taxon>Basidiomycota</taxon>
        <taxon>Agaricomycotina</taxon>
        <taxon>Agaricomycetes</taxon>
        <taxon>Agaricomycetidae</taxon>
        <taxon>Agaricales</taxon>
        <taxon>Marasmiineae</taxon>
        <taxon>Physalacriaceae</taxon>
        <taxon>Cylindrobasidium</taxon>
    </lineage>
</organism>